<sequence length="586" mass="66477">MEGEQVPENMDSLDENVSTFLNVGCGCSGGQKGNQCSKSFSKETLLFNLHNCLELSREELDLVILANIQASTHGHDEQVGEKRSKSPRCFFTFKSIPICKKMFLQVYGISDRRFRSLKEHYDTFGIYPRTHGNKKRLPSNTLPYSTVADIKAFMSNYVEENGVLLPGRILGYKNDDIKLLSSCESKMGVWRCYNKSCEAAGKNSISYSKFVDLWKDLFPDVVVAKPMTDLCAQCQENTTKLQRSANLSDEEKSVCVKLHQEHLDKAKAERECYRKACEEAKDNFASFQQEFDFTETHSSCSLEKTMHYSFDYAQQVHIPSNPMQPGPIYFKTPRKCGIFGVTSEAVPRQVNFLIDEAVSVGKGANSTISYLHYFLEHHGFGETDVHFHADNCGGQNKNNFFLWYLAWRVANHLHRKIIYSFLLAGHTKFGPDRGFGLLKKAFRATYVSSLYELGSVVETSSSIGFNKAQLVGTHDGKVIVPVYDWSTFLGQYFRKLPNITKFHHFRFALDEPGIVYYKAFVTSEEYKMNLLKKATILPPSDLPAKVAPNGLDAERQSYLFKEIRQFCKPGTEDLVAPSPDLNFANM</sequence>
<dbReference type="PANTHER" id="PTHR34415">
    <property type="entry name" value="INTEGRASE CATALYTIC DOMAIN-CONTAINING PROTEIN"/>
    <property type="match status" value="1"/>
</dbReference>
<gene>
    <name evidence="2" type="ORF">PACLA_8A086051</name>
</gene>
<proteinExistence type="predicted"/>
<feature type="domain" description="DUF7869" evidence="1">
    <location>
        <begin position="358"/>
        <end position="518"/>
    </location>
</feature>
<name>A0A7D9DI35_PARCT</name>
<dbReference type="AlphaFoldDB" id="A0A7D9DI35"/>
<dbReference type="Pfam" id="PF25273">
    <property type="entry name" value="DUF7869"/>
    <property type="match status" value="1"/>
</dbReference>
<reference evidence="2" key="1">
    <citation type="submission" date="2020-04" db="EMBL/GenBank/DDBJ databases">
        <authorList>
            <person name="Alioto T."/>
            <person name="Alioto T."/>
            <person name="Gomez Garrido J."/>
        </authorList>
    </citation>
    <scope>NUCLEOTIDE SEQUENCE</scope>
    <source>
        <strain evidence="2">A484AB</strain>
    </source>
</reference>
<accession>A0A7D9DI35</accession>
<evidence type="ECO:0000313" key="2">
    <source>
        <dbReference type="EMBL" id="CAB3985752.1"/>
    </source>
</evidence>
<evidence type="ECO:0000259" key="1">
    <source>
        <dbReference type="Pfam" id="PF25273"/>
    </source>
</evidence>
<dbReference type="Proteomes" id="UP001152795">
    <property type="component" value="Unassembled WGS sequence"/>
</dbReference>
<dbReference type="InterPro" id="IPR057191">
    <property type="entry name" value="DUF7869"/>
</dbReference>
<comment type="caution">
    <text evidence="2">The sequence shown here is derived from an EMBL/GenBank/DDBJ whole genome shotgun (WGS) entry which is preliminary data.</text>
</comment>
<evidence type="ECO:0000313" key="3">
    <source>
        <dbReference type="Proteomes" id="UP001152795"/>
    </source>
</evidence>
<keyword evidence="3" id="KW-1185">Reference proteome</keyword>
<organism evidence="2 3">
    <name type="scientific">Paramuricea clavata</name>
    <name type="common">Red gorgonian</name>
    <name type="synonym">Violescent sea-whip</name>
    <dbReference type="NCBI Taxonomy" id="317549"/>
    <lineage>
        <taxon>Eukaryota</taxon>
        <taxon>Metazoa</taxon>
        <taxon>Cnidaria</taxon>
        <taxon>Anthozoa</taxon>
        <taxon>Octocorallia</taxon>
        <taxon>Malacalcyonacea</taxon>
        <taxon>Plexauridae</taxon>
        <taxon>Paramuricea</taxon>
    </lineage>
</organism>
<dbReference type="PANTHER" id="PTHR34415:SF1">
    <property type="entry name" value="INTEGRASE CATALYTIC DOMAIN-CONTAINING PROTEIN"/>
    <property type="match status" value="1"/>
</dbReference>
<dbReference type="EMBL" id="CACRXK020000916">
    <property type="protein sequence ID" value="CAB3985752.1"/>
    <property type="molecule type" value="Genomic_DNA"/>
</dbReference>
<protein>
    <recommendedName>
        <fullName evidence="1">DUF7869 domain-containing protein</fullName>
    </recommendedName>
</protein>
<dbReference type="OrthoDB" id="5971555at2759"/>